<feature type="region of interest" description="Disordered" evidence="1">
    <location>
        <begin position="107"/>
        <end position="131"/>
    </location>
</feature>
<feature type="region of interest" description="Disordered" evidence="1">
    <location>
        <begin position="146"/>
        <end position="199"/>
    </location>
</feature>
<dbReference type="AlphaFoldDB" id="W9H428"/>
<comment type="caution">
    <text evidence="2">The sequence shown here is derived from an EMBL/GenBank/DDBJ whole genome shotgun (WGS) entry which is preliminary data.</text>
</comment>
<dbReference type="Gene3D" id="1.10.10.1400">
    <property type="entry name" value="Terminase, small subunit, N-terminal DNA-binding domain, HTH motif"/>
    <property type="match status" value="1"/>
</dbReference>
<dbReference type="Proteomes" id="UP000019486">
    <property type="component" value="Unassembled WGS sequence"/>
</dbReference>
<reference evidence="2 3" key="1">
    <citation type="submission" date="2013-08" db="EMBL/GenBank/DDBJ databases">
        <title>The genome sequence of Skermanella stibiiresistens.</title>
        <authorList>
            <person name="Zhu W."/>
            <person name="Wang G."/>
        </authorList>
    </citation>
    <scope>NUCLEOTIDE SEQUENCE [LARGE SCALE GENOMIC DNA]</scope>
    <source>
        <strain evidence="2 3">SB22</strain>
    </source>
</reference>
<organism evidence="2 3">
    <name type="scientific">Skermanella stibiiresistens SB22</name>
    <dbReference type="NCBI Taxonomy" id="1385369"/>
    <lineage>
        <taxon>Bacteria</taxon>
        <taxon>Pseudomonadati</taxon>
        <taxon>Pseudomonadota</taxon>
        <taxon>Alphaproteobacteria</taxon>
        <taxon>Rhodospirillales</taxon>
        <taxon>Azospirillaceae</taxon>
        <taxon>Skermanella</taxon>
    </lineage>
</organism>
<keyword evidence="3" id="KW-1185">Reference proteome</keyword>
<gene>
    <name evidence="2" type="ORF">N825_06290</name>
</gene>
<accession>W9H428</accession>
<evidence type="ECO:0000313" key="3">
    <source>
        <dbReference type="Proteomes" id="UP000019486"/>
    </source>
</evidence>
<evidence type="ECO:0000313" key="2">
    <source>
        <dbReference type="EMBL" id="EWY39477.1"/>
    </source>
</evidence>
<dbReference type="STRING" id="1385369.N825_06290"/>
<dbReference type="InterPro" id="IPR038713">
    <property type="entry name" value="Terminase_Gp1_N_sf"/>
</dbReference>
<feature type="compositionally biased region" description="Acidic residues" evidence="1">
    <location>
        <begin position="114"/>
        <end position="129"/>
    </location>
</feature>
<dbReference type="InterPro" id="IPR005335">
    <property type="entry name" value="Terminase_ssu"/>
</dbReference>
<dbReference type="Pfam" id="PF03592">
    <property type="entry name" value="Terminase_2"/>
    <property type="match status" value="1"/>
</dbReference>
<name>W9H428_9PROT</name>
<dbReference type="EMBL" id="AVFL01000012">
    <property type="protein sequence ID" value="EWY39477.1"/>
    <property type="molecule type" value="Genomic_DNA"/>
</dbReference>
<evidence type="ECO:0008006" key="4">
    <source>
        <dbReference type="Google" id="ProtNLM"/>
    </source>
</evidence>
<protein>
    <recommendedName>
        <fullName evidence="4">Terminase</fullName>
    </recommendedName>
</protein>
<dbReference type="GO" id="GO:0051276">
    <property type="term" value="P:chromosome organization"/>
    <property type="evidence" value="ECO:0007669"/>
    <property type="project" value="InterPro"/>
</dbReference>
<evidence type="ECO:0000256" key="1">
    <source>
        <dbReference type="SAM" id="MobiDB-lite"/>
    </source>
</evidence>
<feature type="compositionally biased region" description="Basic and acidic residues" evidence="1">
    <location>
        <begin position="175"/>
        <end position="185"/>
    </location>
</feature>
<proteinExistence type="predicted"/>
<sequence length="199" mass="22144">MFCQAIAANLGGAEAARRAGYSPNGAKQRGAHLMGQPAIRVRVDQLRRARSDLHQADLDDAAEVVELIIFEALEKKSLSLALRAVELRLKLRGVIMDKRIPHHHAGAVKHPDADYEDLDFDPSEDDDVPLDQPHAMAEEAEMVTLDSDLKPNRRLAPSPAPVPSFRPNRKQRRAALHENQSKKNQPENGRTRIPVAARR</sequence>